<dbReference type="Proteomes" id="UP000298030">
    <property type="component" value="Unassembled WGS sequence"/>
</dbReference>
<reference evidence="7 8" key="1">
    <citation type="journal article" date="2019" name="Nat. Ecol. Evol.">
        <title>Megaphylogeny resolves global patterns of mushroom evolution.</title>
        <authorList>
            <person name="Varga T."/>
            <person name="Krizsan K."/>
            <person name="Foldi C."/>
            <person name="Dima B."/>
            <person name="Sanchez-Garcia M."/>
            <person name="Sanchez-Ramirez S."/>
            <person name="Szollosi G.J."/>
            <person name="Szarkandi J.G."/>
            <person name="Papp V."/>
            <person name="Albert L."/>
            <person name="Andreopoulos W."/>
            <person name="Angelini C."/>
            <person name="Antonin V."/>
            <person name="Barry K.W."/>
            <person name="Bougher N.L."/>
            <person name="Buchanan P."/>
            <person name="Buyck B."/>
            <person name="Bense V."/>
            <person name="Catcheside P."/>
            <person name="Chovatia M."/>
            <person name="Cooper J."/>
            <person name="Damon W."/>
            <person name="Desjardin D."/>
            <person name="Finy P."/>
            <person name="Geml J."/>
            <person name="Haridas S."/>
            <person name="Hughes K."/>
            <person name="Justo A."/>
            <person name="Karasinski D."/>
            <person name="Kautmanova I."/>
            <person name="Kiss B."/>
            <person name="Kocsube S."/>
            <person name="Kotiranta H."/>
            <person name="LaButti K.M."/>
            <person name="Lechner B.E."/>
            <person name="Liimatainen K."/>
            <person name="Lipzen A."/>
            <person name="Lukacs Z."/>
            <person name="Mihaltcheva S."/>
            <person name="Morgado L.N."/>
            <person name="Niskanen T."/>
            <person name="Noordeloos M.E."/>
            <person name="Ohm R.A."/>
            <person name="Ortiz-Santana B."/>
            <person name="Ovrebo C."/>
            <person name="Racz N."/>
            <person name="Riley R."/>
            <person name="Savchenko A."/>
            <person name="Shiryaev A."/>
            <person name="Soop K."/>
            <person name="Spirin V."/>
            <person name="Szebenyi C."/>
            <person name="Tomsovsky M."/>
            <person name="Tulloss R.E."/>
            <person name="Uehling J."/>
            <person name="Grigoriev I.V."/>
            <person name="Vagvolgyi C."/>
            <person name="Papp T."/>
            <person name="Martin F.M."/>
            <person name="Miettinen O."/>
            <person name="Hibbett D.S."/>
            <person name="Nagy L.G."/>
        </authorList>
    </citation>
    <scope>NUCLEOTIDE SEQUENCE [LARGE SCALE GENOMIC DNA]</scope>
    <source>
        <strain evidence="7 8">FP101781</strain>
    </source>
</reference>
<feature type="region of interest" description="Disordered" evidence="5">
    <location>
        <begin position="783"/>
        <end position="815"/>
    </location>
</feature>
<feature type="region of interest" description="Disordered" evidence="5">
    <location>
        <begin position="641"/>
        <end position="688"/>
    </location>
</feature>
<evidence type="ECO:0000256" key="3">
    <source>
        <dbReference type="ARBA" id="ARBA00022927"/>
    </source>
</evidence>
<dbReference type="InterPro" id="IPR016024">
    <property type="entry name" value="ARM-type_fold"/>
</dbReference>
<dbReference type="OrthoDB" id="29308at2759"/>
<dbReference type="GO" id="GO:0030117">
    <property type="term" value="C:membrane coat"/>
    <property type="evidence" value="ECO:0007669"/>
    <property type="project" value="InterPro"/>
</dbReference>
<name>A0A4Y7TV58_COPMI</name>
<dbReference type="SUPFAM" id="SSF48371">
    <property type="entry name" value="ARM repeat"/>
    <property type="match status" value="1"/>
</dbReference>
<accession>A0A4Y7TV58</accession>
<keyword evidence="3" id="KW-0653">Protein transport</keyword>
<dbReference type="GO" id="GO:0006886">
    <property type="term" value="P:intracellular protein transport"/>
    <property type="evidence" value="ECO:0007669"/>
    <property type="project" value="InterPro"/>
</dbReference>
<dbReference type="Pfam" id="PF01602">
    <property type="entry name" value="Adaptin_N"/>
    <property type="match status" value="1"/>
</dbReference>
<dbReference type="InterPro" id="IPR002553">
    <property type="entry name" value="Clathrin/coatomer_adapt-like_N"/>
</dbReference>
<feature type="domain" description="Clathrin/coatomer adaptor adaptin-like N-terminal" evidence="6">
    <location>
        <begin position="79"/>
        <end position="384"/>
    </location>
</feature>
<dbReference type="InterPro" id="IPR011989">
    <property type="entry name" value="ARM-like"/>
</dbReference>
<dbReference type="GO" id="GO:0016192">
    <property type="term" value="P:vesicle-mediated transport"/>
    <property type="evidence" value="ECO:0007669"/>
    <property type="project" value="InterPro"/>
</dbReference>
<evidence type="ECO:0000313" key="8">
    <source>
        <dbReference type="Proteomes" id="UP000298030"/>
    </source>
</evidence>
<organism evidence="7 8">
    <name type="scientific">Coprinellus micaceus</name>
    <name type="common">Glistening ink-cap mushroom</name>
    <name type="synonym">Coprinus micaceus</name>
    <dbReference type="NCBI Taxonomy" id="71717"/>
    <lineage>
        <taxon>Eukaryota</taxon>
        <taxon>Fungi</taxon>
        <taxon>Dikarya</taxon>
        <taxon>Basidiomycota</taxon>
        <taxon>Agaricomycotina</taxon>
        <taxon>Agaricomycetes</taxon>
        <taxon>Agaricomycetidae</taxon>
        <taxon>Agaricales</taxon>
        <taxon>Agaricineae</taxon>
        <taxon>Psathyrellaceae</taxon>
        <taxon>Coprinellus</taxon>
    </lineage>
</organism>
<feature type="compositionally biased region" description="Low complexity" evidence="5">
    <location>
        <begin position="655"/>
        <end position="670"/>
    </location>
</feature>
<feature type="region of interest" description="Disordered" evidence="5">
    <location>
        <begin position="706"/>
        <end position="752"/>
    </location>
</feature>
<sequence length="950" mass="102077">MDTTFASSGALSRAHYAIVRQVEEASSVQEADQALAFEVKRVHERLARAAPTISKCKECLVILLYISSVALPGFLVPGSFEFAFPHALNLAEVGRTIEEKRIGYLFCAELMSTDHELRLMMVNTLRKDLESGSPGRMCLALDNLIAFANEDIVPAVQDVILDLISHNYPHIRRRAILALRSLAQFEPTLLSQGSETIVKRLQDRSESVAVSALAATAALPTSDPNFASARLVVNGLFSSIGISSSSALSLRILQCLQGVGLSETHVPFALDLIRSSACSTSSYKPASLLGLFRLLSQHTPPKLIEAEKAQEMSAVKCLTHLLQSQDPNDHYLYLACLLCVDPAVWAGTQEGRLLVLEAWEVERVMGFLESDDDYIRKMTLTLLARIDPAILSTYLTHILSSLPASSSSQSPATPMDLATLNVLAVKLFDIIELLTTEEGDRYAQGVKEVLGRLDEAQGTPGKKKVLQGAVEKVLVHVRESMSDFRISCATTLLTYITESLQSAAGPTPENVPPSFGPTFLVIAAALAVEYVNSVAVSPKETVKALCRSLKGSSPIVQDALLISILRLAAEIHLEDGASLPDEVKGTVQEVQDKAGTFIRKRCAQVLKYLSDDKRLRSVVRGLSSTTLPEFVQALEIQETKGRTNSDIYRDDTPSDRNSSANARSRSGSPNVGLASADARNASPSKSVNASSKLRYAAYEPPKPIASLRFGSSGGQRPSSPQLNKVNAISRSSSNRPSSPRSDAGSSSYGTGRSEYESTAVEAASLGLAAVSLGRLDSMDSLDSRRYSVGQGQKDRRLKRASSGTELVPGPGLPKSDLISLDSPFVTDATIGASGGSEGGEDNISSDEFEKIWNELPEGERGSQRGWCDGSVGEIARRLQGLGNGHDDEDMRVRVAPVDVPPFVGELKVMVIAGDGRVVAVRLKAGEEDSCLWRLKSDGLGKASAVRAALV</sequence>
<comment type="subcellular location">
    <subcellularLocation>
        <location evidence="1">Endomembrane system</location>
    </subcellularLocation>
</comment>
<dbReference type="EMBL" id="QPFP01000004">
    <property type="protein sequence ID" value="TEB37502.1"/>
    <property type="molecule type" value="Genomic_DNA"/>
</dbReference>
<dbReference type="Gene3D" id="1.25.10.10">
    <property type="entry name" value="Leucine-rich Repeat Variant"/>
    <property type="match status" value="1"/>
</dbReference>
<evidence type="ECO:0000256" key="4">
    <source>
        <dbReference type="ARBA" id="ARBA00023136"/>
    </source>
</evidence>
<evidence type="ECO:0000256" key="2">
    <source>
        <dbReference type="ARBA" id="ARBA00022448"/>
    </source>
</evidence>
<keyword evidence="2" id="KW-0813">Transport</keyword>
<evidence type="ECO:0000256" key="1">
    <source>
        <dbReference type="ARBA" id="ARBA00004308"/>
    </source>
</evidence>
<evidence type="ECO:0000256" key="5">
    <source>
        <dbReference type="SAM" id="MobiDB-lite"/>
    </source>
</evidence>
<protein>
    <submittedName>
        <fullName evidence="7">ARM repeat-containing protein</fullName>
    </submittedName>
</protein>
<comment type="caution">
    <text evidence="7">The sequence shown here is derived from an EMBL/GenBank/DDBJ whole genome shotgun (WGS) entry which is preliminary data.</text>
</comment>
<evidence type="ECO:0000259" key="6">
    <source>
        <dbReference type="Pfam" id="PF01602"/>
    </source>
</evidence>
<dbReference type="InterPro" id="IPR050840">
    <property type="entry name" value="Adaptor_Complx_Large_Subunit"/>
</dbReference>
<keyword evidence="4" id="KW-0472">Membrane</keyword>
<feature type="compositionally biased region" description="Low complexity" evidence="5">
    <location>
        <begin position="729"/>
        <end position="747"/>
    </location>
</feature>
<dbReference type="PANTHER" id="PTHR22780">
    <property type="entry name" value="ADAPTIN, ALPHA/GAMMA/EPSILON"/>
    <property type="match status" value="1"/>
</dbReference>
<dbReference type="GO" id="GO:0012505">
    <property type="term" value="C:endomembrane system"/>
    <property type="evidence" value="ECO:0007669"/>
    <property type="project" value="UniProtKB-SubCell"/>
</dbReference>
<gene>
    <name evidence="7" type="ORF">FA13DRAFT_913632</name>
</gene>
<feature type="compositionally biased region" description="Basic and acidic residues" evidence="5">
    <location>
        <begin position="641"/>
        <end position="654"/>
    </location>
</feature>
<evidence type="ECO:0000313" key="7">
    <source>
        <dbReference type="EMBL" id="TEB37502.1"/>
    </source>
</evidence>
<dbReference type="AlphaFoldDB" id="A0A4Y7TV58"/>
<proteinExistence type="predicted"/>
<keyword evidence="8" id="KW-1185">Reference proteome</keyword>
<dbReference type="STRING" id="71717.A0A4Y7TV58"/>